<dbReference type="EMBL" id="BLXZ01000001">
    <property type="protein sequence ID" value="GFO66733.1"/>
    <property type="molecule type" value="Genomic_DNA"/>
</dbReference>
<protein>
    <recommendedName>
        <fullName evidence="3">Haloacid dehalogenase</fullName>
    </recommendedName>
</protein>
<evidence type="ECO:0000313" key="2">
    <source>
        <dbReference type="Proteomes" id="UP000587586"/>
    </source>
</evidence>
<evidence type="ECO:0008006" key="3">
    <source>
        <dbReference type="Google" id="ProtNLM"/>
    </source>
</evidence>
<dbReference type="SUPFAM" id="SSF56784">
    <property type="entry name" value="HAD-like"/>
    <property type="match status" value="1"/>
</dbReference>
<organism evidence="1 2">
    <name type="scientific">Geomonas limicola</name>
    <dbReference type="NCBI Taxonomy" id="2740186"/>
    <lineage>
        <taxon>Bacteria</taxon>
        <taxon>Pseudomonadati</taxon>
        <taxon>Thermodesulfobacteriota</taxon>
        <taxon>Desulfuromonadia</taxon>
        <taxon>Geobacterales</taxon>
        <taxon>Geobacteraceae</taxon>
        <taxon>Geomonas</taxon>
    </lineage>
</organism>
<accession>A0A6V8N535</accession>
<proteinExistence type="predicted"/>
<comment type="caution">
    <text evidence="1">The sequence shown here is derived from an EMBL/GenBank/DDBJ whole genome shotgun (WGS) entry which is preliminary data.</text>
</comment>
<dbReference type="AlphaFoldDB" id="A0A6V8N535"/>
<reference evidence="2" key="1">
    <citation type="submission" date="2020-06" db="EMBL/GenBank/DDBJ databases">
        <title>Draft genomic sequecing of Geomonas sp. Red745.</title>
        <authorList>
            <person name="Itoh H."/>
            <person name="Xu Z.X."/>
            <person name="Ushijima N."/>
            <person name="Masuda Y."/>
            <person name="Shiratori Y."/>
            <person name="Senoo K."/>
        </authorList>
    </citation>
    <scope>NUCLEOTIDE SEQUENCE [LARGE SCALE GENOMIC DNA]</scope>
    <source>
        <strain evidence="2">Red745</strain>
    </source>
</reference>
<name>A0A6V8N535_9BACT</name>
<gene>
    <name evidence="1" type="ORF">GMLC_03120</name>
</gene>
<dbReference type="InterPro" id="IPR023214">
    <property type="entry name" value="HAD_sf"/>
</dbReference>
<dbReference type="Gene3D" id="1.10.150.400">
    <property type="match status" value="1"/>
</dbReference>
<dbReference type="Proteomes" id="UP000587586">
    <property type="component" value="Unassembled WGS sequence"/>
</dbReference>
<keyword evidence="2" id="KW-1185">Reference proteome</keyword>
<sequence length="664" mass="74801">MFETLIASEKVRVVSFDVFDTVLTRVTAQPKGIFQIMSRCLADRLEALSGPFVENFCAYRIAAERTARNNGVAEVTLREIYQVLAQSHGLDPHLADRIAHLEIELETASVFAVPALKRCVERCRELGKKVIFVSDMYLPGSVVQGMLQKLGLFDSGDTLYISSEQQQTKGGGGLFRVVLEHEGCRPEELWHIGDNRHSDFTVPKALGISAVHVTGAFLTKNEEILLGEGDLAGQYLAGAARLARLKERGPSRADHEALYQLGAALAGPVFVSYLFWIAARIRETGVRRLYFVSRDGQILHELAQVLFRNEDLELRYLYGSRQAWHLPALTEITEQELYWITIADPHLSIRVLAGRLLLDPLVVQEALRADGLDRDVDIVFDDRDIRLLREILVKPGELATRVKARAADLRHDAVGYLRQEGLFDEVPWALVDLGWFGNMQDSLQKMLNETGCRTEVRGFYFGLLKQPQPGKLKHPFLFSPTSDSDRFALGSCFVQIAELFASGDHGSTLCYRNEGSSYAPVLKDRSEWIDDWGLCHLRAGALSFAEALSPDGWHRGSDLRERMFSLMKRLFFTPTPDEALALGQYRFSSDQGETVLRPFAPPLSLGESVSYIRRFGGLDRFGLTFWLHGSRVRSAWHVNLFLTMCSQCLIRYNDLRRWLSASRG</sequence>
<dbReference type="InterPro" id="IPR036412">
    <property type="entry name" value="HAD-like_sf"/>
</dbReference>
<dbReference type="Gene3D" id="3.40.50.1000">
    <property type="entry name" value="HAD superfamily/HAD-like"/>
    <property type="match status" value="1"/>
</dbReference>
<evidence type="ECO:0000313" key="1">
    <source>
        <dbReference type="EMBL" id="GFO66733.1"/>
    </source>
</evidence>